<protein>
    <submittedName>
        <fullName evidence="2">Uncharacterized protein</fullName>
    </submittedName>
</protein>
<reference evidence="2" key="1">
    <citation type="submission" date="2021-01" db="EMBL/GenBank/DDBJ databases">
        <authorList>
            <person name="Corre E."/>
            <person name="Pelletier E."/>
            <person name="Niang G."/>
            <person name="Scheremetjew M."/>
            <person name="Finn R."/>
            <person name="Kale V."/>
            <person name="Holt S."/>
            <person name="Cochrane G."/>
            <person name="Meng A."/>
            <person name="Brown T."/>
            <person name="Cohen L."/>
        </authorList>
    </citation>
    <scope>NUCLEOTIDE SEQUENCE</scope>
</reference>
<feature type="compositionally biased region" description="Polar residues" evidence="1">
    <location>
        <begin position="47"/>
        <end position="60"/>
    </location>
</feature>
<name>A0A7S1F7D7_NOCSC</name>
<organism evidence="2">
    <name type="scientific">Noctiluca scintillans</name>
    <name type="common">Sea sparkle</name>
    <name type="synonym">Red tide dinoflagellate</name>
    <dbReference type="NCBI Taxonomy" id="2966"/>
    <lineage>
        <taxon>Eukaryota</taxon>
        <taxon>Sar</taxon>
        <taxon>Alveolata</taxon>
        <taxon>Dinophyceae</taxon>
        <taxon>Noctilucales</taxon>
        <taxon>Noctilucaceae</taxon>
        <taxon>Noctiluca</taxon>
    </lineage>
</organism>
<accession>A0A7S1F7D7</accession>
<feature type="region of interest" description="Disordered" evidence="1">
    <location>
        <begin position="366"/>
        <end position="394"/>
    </location>
</feature>
<proteinExistence type="predicted"/>
<gene>
    <name evidence="2" type="ORF">NSCI0253_LOCUS23824</name>
</gene>
<evidence type="ECO:0000256" key="1">
    <source>
        <dbReference type="SAM" id="MobiDB-lite"/>
    </source>
</evidence>
<sequence>MQDYSKASSMLKVPFDGMDRIESRRFREDLLNRAREIQARAQMIDEQVTTPSPELSSRFANKSIDDPRSLQFRQEANEFSRGHQVPGGSEFSSFESERRFLPQQYVGQTRNTTEAKIVTNMREGKTRLVDLSSDRSSTSRPSAEAMMRHRFSEQLATLVAKVESIAQEQNESEMGLVSEPDVSCADALEKARMLDESTHKVETLWKDTLQGNAGRETVSLAEHQQVLNEIKELQIQLQNSVSIKEHKKMLIRAEEVEREASTSMPMKQYQQLIERAEKAEAIVTKGVPRAEYDAALARAQEAEGILEKLNAAAEKCQRQRNGVPEEDEDNEQSQELNGSVVTPVAVQDGSAEAGRTWSQTFSLCLPREQMQESPTSMNMMSASSRGQGPALNID</sequence>
<dbReference type="EMBL" id="HBFQ01033810">
    <property type="protein sequence ID" value="CAD8849474.1"/>
    <property type="molecule type" value="Transcribed_RNA"/>
</dbReference>
<feature type="region of interest" description="Disordered" evidence="1">
    <location>
        <begin position="77"/>
        <end position="96"/>
    </location>
</feature>
<feature type="region of interest" description="Disordered" evidence="1">
    <location>
        <begin position="316"/>
        <end position="340"/>
    </location>
</feature>
<dbReference type="AlphaFoldDB" id="A0A7S1F7D7"/>
<feature type="region of interest" description="Disordered" evidence="1">
    <location>
        <begin position="45"/>
        <end position="67"/>
    </location>
</feature>
<feature type="compositionally biased region" description="Polar residues" evidence="1">
    <location>
        <begin position="371"/>
        <end position="386"/>
    </location>
</feature>
<evidence type="ECO:0000313" key="2">
    <source>
        <dbReference type="EMBL" id="CAD8849474.1"/>
    </source>
</evidence>